<sequence length="193" mass="20653">MTLPPKYRILLIGGSAGSMAVLVTLLNHFPSPFPIPVVIIMHRLKNVVSELDKLLSVQQVIREPEDKEQLLPGKIYLAPQNYHLLIEEDATISLDYSELVNFSRPAIDLSFTSAAAVFGAHVLGILLSGANNDGAAGLSRIIAAGGTGIVQDPATAEFDVMPQAAIDANPGVQAMSVEEIIHFINNISTENKS</sequence>
<dbReference type="GO" id="GO:0008984">
    <property type="term" value="F:protein-glutamate methylesterase activity"/>
    <property type="evidence" value="ECO:0007669"/>
    <property type="project" value="UniProtKB-EC"/>
</dbReference>
<dbReference type="Gene3D" id="3.40.50.180">
    <property type="entry name" value="Methylesterase CheB, C-terminal domain"/>
    <property type="match status" value="1"/>
</dbReference>
<evidence type="ECO:0000313" key="7">
    <source>
        <dbReference type="EMBL" id="TWF41461.1"/>
    </source>
</evidence>
<dbReference type="RefSeq" id="WP_246121143.1">
    <property type="nucleotide sequence ID" value="NZ_VIWO01000003.1"/>
</dbReference>
<dbReference type="InterPro" id="IPR000673">
    <property type="entry name" value="Sig_transdc_resp-reg_Me-estase"/>
</dbReference>
<dbReference type="PROSITE" id="PS50122">
    <property type="entry name" value="CHEB"/>
    <property type="match status" value="1"/>
</dbReference>
<evidence type="ECO:0000256" key="2">
    <source>
        <dbReference type="ARBA" id="ARBA00039140"/>
    </source>
</evidence>
<protein>
    <recommendedName>
        <fullName evidence="2">protein-glutamate methylesterase</fullName>
        <ecNumber evidence="2">3.1.1.61</ecNumber>
    </recommendedName>
</protein>
<keyword evidence="5" id="KW-0812">Transmembrane</keyword>
<keyword evidence="4" id="KW-0145">Chemotaxis</keyword>
<comment type="caution">
    <text evidence="7">The sequence shown here is derived from an EMBL/GenBank/DDBJ whole genome shotgun (WGS) entry which is preliminary data.</text>
</comment>
<dbReference type="GO" id="GO:0000156">
    <property type="term" value="F:phosphorelay response regulator activity"/>
    <property type="evidence" value="ECO:0007669"/>
    <property type="project" value="InterPro"/>
</dbReference>
<evidence type="ECO:0000256" key="5">
    <source>
        <dbReference type="SAM" id="Phobius"/>
    </source>
</evidence>
<organism evidence="7 8">
    <name type="scientific">Chitinophaga polysaccharea</name>
    <dbReference type="NCBI Taxonomy" id="1293035"/>
    <lineage>
        <taxon>Bacteria</taxon>
        <taxon>Pseudomonadati</taxon>
        <taxon>Bacteroidota</taxon>
        <taxon>Chitinophagia</taxon>
        <taxon>Chitinophagales</taxon>
        <taxon>Chitinophagaceae</taxon>
        <taxon>Chitinophaga</taxon>
    </lineage>
</organism>
<evidence type="ECO:0000259" key="6">
    <source>
        <dbReference type="PROSITE" id="PS50122"/>
    </source>
</evidence>
<gene>
    <name evidence="7" type="ORF">FHW36_103265</name>
</gene>
<dbReference type="EC" id="3.1.1.61" evidence="2"/>
<evidence type="ECO:0000256" key="4">
    <source>
        <dbReference type="PROSITE-ProRule" id="PRU00050"/>
    </source>
</evidence>
<dbReference type="EMBL" id="VIWO01000003">
    <property type="protein sequence ID" value="TWF41461.1"/>
    <property type="molecule type" value="Genomic_DNA"/>
</dbReference>
<dbReference type="GO" id="GO:0005737">
    <property type="term" value="C:cytoplasm"/>
    <property type="evidence" value="ECO:0007669"/>
    <property type="project" value="InterPro"/>
</dbReference>
<evidence type="ECO:0000256" key="3">
    <source>
        <dbReference type="ARBA" id="ARBA00048267"/>
    </source>
</evidence>
<feature type="transmembrane region" description="Helical" evidence="5">
    <location>
        <begin position="7"/>
        <end position="26"/>
    </location>
</feature>
<dbReference type="Pfam" id="PF01339">
    <property type="entry name" value="CheB_methylest"/>
    <property type="match status" value="1"/>
</dbReference>
<dbReference type="Proteomes" id="UP000320811">
    <property type="component" value="Unassembled WGS sequence"/>
</dbReference>
<feature type="active site" evidence="4">
    <location>
        <position position="42"/>
    </location>
</feature>
<keyword evidence="5" id="KW-1133">Transmembrane helix</keyword>
<name>A0A561PTK9_9BACT</name>
<dbReference type="CDD" id="cd16433">
    <property type="entry name" value="CheB"/>
    <property type="match status" value="1"/>
</dbReference>
<keyword evidence="8" id="KW-1185">Reference proteome</keyword>
<evidence type="ECO:0000256" key="1">
    <source>
        <dbReference type="ARBA" id="ARBA00022801"/>
    </source>
</evidence>
<proteinExistence type="predicted"/>
<keyword evidence="1 4" id="KW-0378">Hydrolase</keyword>
<dbReference type="InterPro" id="IPR035909">
    <property type="entry name" value="CheB_C"/>
</dbReference>
<accession>A0A561PTK9</accession>
<reference evidence="7 8" key="1">
    <citation type="submission" date="2019-06" db="EMBL/GenBank/DDBJ databases">
        <title>Sorghum-associated microbial communities from plants grown in Nebraska, USA.</title>
        <authorList>
            <person name="Schachtman D."/>
        </authorList>
    </citation>
    <scope>NUCLEOTIDE SEQUENCE [LARGE SCALE GENOMIC DNA]</scope>
    <source>
        <strain evidence="7 8">1209</strain>
    </source>
</reference>
<dbReference type="AlphaFoldDB" id="A0A561PTK9"/>
<feature type="active site" evidence="4">
    <location>
        <position position="133"/>
    </location>
</feature>
<dbReference type="PANTHER" id="PTHR42872">
    <property type="entry name" value="PROTEIN-GLUTAMATE METHYLESTERASE/PROTEIN-GLUTAMINE GLUTAMINASE"/>
    <property type="match status" value="1"/>
</dbReference>
<dbReference type="GO" id="GO:0006935">
    <property type="term" value="P:chemotaxis"/>
    <property type="evidence" value="ECO:0007669"/>
    <property type="project" value="UniProtKB-UniRule"/>
</dbReference>
<feature type="active site" evidence="4">
    <location>
        <position position="15"/>
    </location>
</feature>
<keyword evidence="5" id="KW-0472">Membrane</keyword>
<dbReference type="PANTHER" id="PTHR42872:SF6">
    <property type="entry name" value="PROTEIN-GLUTAMATE METHYLESTERASE_PROTEIN-GLUTAMINE GLUTAMINASE"/>
    <property type="match status" value="1"/>
</dbReference>
<evidence type="ECO:0000313" key="8">
    <source>
        <dbReference type="Proteomes" id="UP000320811"/>
    </source>
</evidence>
<comment type="catalytic activity">
    <reaction evidence="3">
        <text>[protein]-L-glutamate 5-O-methyl ester + H2O = L-glutamyl-[protein] + methanol + H(+)</text>
        <dbReference type="Rhea" id="RHEA:23236"/>
        <dbReference type="Rhea" id="RHEA-COMP:10208"/>
        <dbReference type="Rhea" id="RHEA-COMP:10311"/>
        <dbReference type="ChEBI" id="CHEBI:15377"/>
        <dbReference type="ChEBI" id="CHEBI:15378"/>
        <dbReference type="ChEBI" id="CHEBI:17790"/>
        <dbReference type="ChEBI" id="CHEBI:29973"/>
        <dbReference type="ChEBI" id="CHEBI:82795"/>
        <dbReference type="EC" id="3.1.1.61"/>
    </reaction>
</comment>
<feature type="domain" description="CheB-type methylesterase" evidence="6">
    <location>
        <begin position="3"/>
        <end position="180"/>
    </location>
</feature>
<dbReference type="SUPFAM" id="SSF52738">
    <property type="entry name" value="Methylesterase CheB, C-terminal domain"/>
    <property type="match status" value="1"/>
</dbReference>